<feature type="region of interest" description="Disordered" evidence="1">
    <location>
        <begin position="401"/>
        <end position="423"/>
    </location>
</feature>
<dbReference type="VEuPathDB" id="FungiDB:F503_01322"/>
<feature type="region of interest" description="Disordered" evidence="1">
    <location>
        <begin position="1"/>
        <end position="96"/>
    </location>
</feature>
<dbReference type="Proteomes" id="UP000016923">
    <property type="component" value="Unassembled WGS sequence"/>
</dbReference>
<name>S3CDE6_OPHP1</name>
<organism evidence="3 4">
    <name type="scientific">Ophiostoma piceae (strain UAMH 11346)</name>
    <name type="common">Sap stain fungus</name>
    <dbReference type="NCBI Taxonomy" id="1262450"/>
    <lineage>
        <taxon>Eukaryota</taxon>
        <taxon>Fungi</taxon>
        <taxon>Dikarya</taxon>
        <taxon>Ascomycota</taxon>
        <taxon>Pezizomycotina</taxon>
        <taxon>Sordariomycetes</taxon>
        <taxon>Sordariomycetidae</taxon>
        <taxon>Ophiostomatales</taxon>
        <taxon>Ophiostomataceae</taxon>
        <taxon>Ophiostoma</taxon>
    </lineage>
</organism>
<feature type="compositionally biased region" description="Basic and acidic residues" evidence="1">
    <location>
        <begin position="1"/>
        <end position="18"/>
    </location>
</feature>
<protein>
    <submittedName>
        <fullName evidence="3">Uncharacterized protein</fullName>
    </submittedName>
</protein>
<proteinExistence type="predicted"/>
<evidence type="ECO:0000256" key="2">
    <source>
        <dbReference type="SAM" id="Phobius"/>
    </source>
</evidence>
<evidence type="ECO:0000313" key="3">
    <source>
        <dbReference type="EMBL" id="EPE04318.1"/>
    </source>
</evidence>
<accession>S3CDE6</accession>
<dbReference type="eggNOG" id="ENOG502SP80">
    <property type="taxonomic scope" value="Eukaryota"/>
</dbReference>
<feature type="region of interest" description="Disordered" evidence="1">
    <location>
        <begin position="450"/>
        <end position="493"/>
    </location>
</feature>
<feature type="compositionally biased region" description="Low complexity" evidence="1">
    <location>
        <begin position="450"/>
        <end position="461"/>
    </location>
</feature>
<dbReference type="HOGENOM" id="CLU_553309_0_0_1"/>
<feature type="region of interest" description="Disordered" evidence="1">
    <location>
        <begin position="322"/>
        <end position="342"/>
    </location>
</feature>
<feature type="region of interest" description="Disordered" evidence="1">
    <location>
        <begin position="263"/>
        <end position="285"/>
    </location>
</feature>
<keyword evidence="2" id="KW-1133">Transmembrane helix</keyword>
<reference evidence="3 4" key="1">
    <citation type="journal article" date="2013" name="BMC Genomics">
        <title>The genome and transcriptome of the pine saprophyte Ophiostoma piceae, and a comparison with the bark beetle-associated pine pathogen Grosmannia clavigera.</title>
        <authorList>
            <person name="Haridas S."/>
            <person name="Wang Y."/>
            <person name="Lim L."/>
            <person name="Massoumi Alamouti S."/>
            <person name="Jackman S."/>
            <person name="Docking R."/>
            <person name="Robertson G."/>
            <person name="Birol I."/>
            <person name="Bohlmann J."/>
            <person name="Breuil C."/>
        </authorList>
    </citation>
    <scope>NUCLEOTIDE SEQUENCE [LARGE SCALE GENOMIC DNA]</scope>
    <source>
        <strain evidence="3 4">UAMH 11346</strain>
    </source>
</reference>
<feature type="transmembrane region" description="Helical" evidence="2">
    <location>
        <begin position="291"/>
        <end position="314"/>
    </location>
</feature>
<dbReference type="EMBL" id="KE148161">
    <property type="protein sequence ID" value="EPE04318.1"/>
    <property type="molecule type" value="Genomic_DNA"/>
</dbReference>
<keyword evidence="2" id="KW-0472">Membrane</keyword>
<gene>
    <name evidence="3" type="ORF">F503_01322</name>
</gene>
<feature type="compositionally biased region" description="Low complexity" evidence="1">
    <location>
        <begin position="67"/>
        <end position="96"/>
    </location>
</feature>
<keyword evidence="2" id="KW-0812">Transmembrane</keyword>
<dbReference type="OrthoDB" id="4148662at2759"/>
<evidence type="ECO:0000256" key="1">
    <source>
        <dbReference type="SAM" id="MobiDB-lite"/>
    </source>
</evidence>
<keyword evidence="4" id="KW-1185">Reference proteome</keyword>
<dbReference type="AlphaFoldDB" id="S3CDE6"/>
<sequence length="493" mass="51308">MDLHDSDADSPRWHRRDEEADDGAAAPVTLETVTSPRSASTSSFMSSSLISTSAPAPMQSSPTSPVSMSRTSEMKSSSLTPPVSSLPTSSTAPSPASSLTYDLNISNGTCYYAPNEPMDPGFIPCGNAVSDTKACCWKGDICLGDQACFGIHEGVYTTYMGGCTDETDTLTNNNCPQKPQPYSSEPWIGLAYCNGTSDQWIACPQEASPSIIKGAGPCVCPAVTQQRIVAFRDSSVLPSYASLPTALGGSIKWLGGYTPTVGTPDATGAETGSSSSTPVDSPTAGSSRIPLIVGLSVGLSGIVLLVLVGVLSFCRRRARREKTERGKIENMGEEDGGGRGQGTVEEAVDEVVVCDAPKEADAPQPPSTISELEIRPARPWSLRSELDGGYPVEIGSTIASASEGAGANTDEGQPSGFARMSSGRLSYGPLSPMTTGPSLAEALAVSSQVTGSSTVSAQTAAPTGQTADVQRRHPSMHAVHDRRPPFETLVELE</sequence>
<feature type="compositionally biased region" description="Low complexity" evidence="1">
    <location>
        <begin position="32"/>
        <end position="53"/>
    </location>
</feature>
<evidence type="ECO:0000313" key="4">
    <source>
        <dbReference type="Proteomes" id="UP000016923"/>
    </source>
</evidence>
<dbReference type="STRING" id="1262450.S3CDE6"/>